<dbReference type="SUPFAM" id="SSF47616">
    <property type="entry name" value="GST C-terminal domain-like"/>
    <property type="match status" value="1"/>
</dbReference>
<accession>A0A5M8B3L4</accession>
<dbReference type="AlphaFoldDB" id="A0A5M8B3L4"/>
<dbReference type="SFLD" id="SFLDG01151">
    <property type="entry name" value="Main.2:_Nu-like"/>
    <property type="match status" value="1"/>
</dbReference>
<protein>
    <submittedName>
        <fullName evidence="3">Glutathione S-transferase family protein</fullName>
    </submittedName>
</protein>
<dbReference type="InterPro" id="IPR040079">
    <property type="entry name" value="Glutathione_S-Trfase"/>
</dbReference>
<dbReference type="InterPro" id="IPR010987">
    <property type="entry name" value="Glutathione-S-Trfase_C-like"/>
</dbReference>
<dbReference type="SUPFAM" id="SSF52833">
    <property type="entry name" value="Thioredoxin-like"/>
    <property type="match status" value="1"/>
</dbReference>
<keyword evidence="3" id="KW-0808">Transferase</keyword>
<proteinExistence type="predicted"/>
<dbReference type="PROSITE" id="PS50405">
    <property type="entry name" value="GST_CTER"/>
    <property type="match status" value="1"/>
</dbReference>
<dbReference type="InterPro" id="IPR036282">
    <property type="entry name" value="Glutathione-S-Trfase_C_sf"/>
</dbReference>
<dbReference type="Proteomes" id="UP000324324">
    <property type="component" value="Unassembled WGS sequence"/>
</dbReference>
<dbReference type="GO" id="GO:0016740">
    <property type="term" value="F:transferase activity"/>
    <property type="evidence" value="ECO:0007669"/>
    <property type="project" value="UniProtKB-KW"/>
</dbReference>
<feature type="domain" description="GST C-terminal" evidence="2">
    <location>
        <begin position="106"/>
        <end position="221"/>
    </location>
</feature>
<keyword evidence="4" id="KW-1185">Reference proteome</keyword>
<dbReference type="Gene3D" id="3.40.30.10">
    <property type="entry name" value="Glutaredoxin"/>
    <property type="match status" value="1"/>
</dbReference>
<dbReference type="Pfam" id="PF00043">
    <property type="entry name" value="GST_C"/>
    <property type="match status" value="1"/>
</dbReference>
<dbReference type="PROSITE" id="PS50404">
    <property type="entry name" value="GST_NTER"/>
    <property type="match status" value="1"/>
</dbReference>
<dbReference type="SFLD" id="SFLDS00019">
    <property type="entry name" value="Glutathione_Transferase_(cytos"/>
    <property type="match status" value="1"/>
</dbReference>
<evidence type="ECO:0000259" key="1">
    <source>
        <dbReference type="PROSITE" id="PS50404"/>
    </source>
</evidence>
<dbReference type="InterPro" id="IPR004045">
    <property type="entry name" value="Glutathione_S-Trfase_N"/>
</dbReference>
<dbReference type="InterPro" id="IPR004046">
    <property type="entry name" value="GST_C"/>
</dbReference>
<dbReference type="RefSeq" id="WP_150082341.1">
    <property type="nucleotide sequence ID" value="NZ_VWRN01000016.1"/>
</dbReference>
<evidence type="ECO:0000313" key="4">
    <source>
        <dbReference type="Proteomes" id="UP000324324"/>
    </source>
</evidence>
<organism evidence="3 4">
    <name type="scientific">Cupriavidus cauae</name>
    <dbReference type="NCBI Taxonomy" id="2608999"/>
    <lineage>
        <taxon>Bacteria</taxon>
        <taxon>Pseudomonadati</taxon>
        <taxon>Pseudomonadota</taxon>
        <taxon>Betaproteobacteria</taxon>
        <taxon>Burkholderiales</taxon>
        <taxon>Burkholderiaceae</taxon>
        <taxon>Cupriavidus</taxon>
    </lineage>
</organism>
<comment type="caution">
    <text evidence="3">The sequence shown here is derived from an EMBL/GenBank/DDBJ whole genome shotgun (WGS) entry which is preliminary data.</text>
</comment>
<feature type="domain" description="GST N-terminal" evidence="1">
    <location>
        <begin position="19"/>
        <end position="100"/>
    </location>
</feature>
<sequence>MSAVLNSLSSPVSPSHPAAPLVLYHVPLSGHCHRVQLLLSLLDLPYRCELVDVRGGANKAEPFLRLNPFGQIPVLDDNGTVIADSNAILVYLALRYDHEGRWLPRDPVKAAAVQRWLSVAAGEIAYGPARARIAKLFGRDLPVDDARQQAARLFEVMEPLLAAAPYLAADHATLADVAAYAYIARAEEGGVSLAPYPAIRAWLARVEALPRFVPMPVAQAA</sequence>
<dbReference type="PANTHER" id="PTHR44051:SF2">
    <property type="entry name" value="HYPOTHETICAL GLUTATHIONE S-TRANSFERASE LIKE PROTEIN"/>
    <property type="match status" value="1"/>
</dbReference>
<evidence type="ECO:0000259" key="2">
    <source>
        <dbReference type="PROSITE" id="PS50405"/>
    </source>
</evidence>
<name>A0A5M8B3L4_9BURK</name>
<dbReference type="SFLD" id="SFLDG00358">
    <property type="entry name" value="Main_(cytGST)"/>
    <property type="match status" value="1"/>
</dbReference>
<gene>
    <name evidence="3" type="ORF">F1599_04650</name>
</gene>
<dbReference type="Gene3D" id="1.20.1050.10">
    <property type="match status" value="1"/>
</dbReference>
<dbReference type="Pfam" id="PF13409">
    <property type="entry name" value="GST_N_2"/>
    <property type="match status" value="1"/>
</dbReference>
<evidence type="ECO:0000313" key="3">
    <source>
        <dbReference type="EMBL" id="KAA6129819.1"/>
    </source>
</evidence>
<dbReference type="PANTHER" id="PTHR44051">
    <property type="entry name" value="GLUTATHIONE S-TRANSFERASE-RELATED"/>
    <property type="match status" value="1"/>
</dbReference>
<dbReference type="EMBL" id="VWRN01000016">
    <property type="protein sequence ID" value="KAA6129819.1"/>
    <property type="molecule type" value="Genomic_DNA"/>
</dbReference>
<dbReference type="InterPro" id="IPR036249">
    <property type="entry name" value="Thioredoxin-like_sf"/>
</dbReference>
<reference evidence="3 4" key="1">
    <citation type="submission" date="2019-09" db="EMBL/GenBank/DDBJ databases">
        <title>Isolation of a novel species in the genus Cupriavidus from patients with sepsis using whole genome sequencing.</title>
        <authorList>
            <person name="Kweon O.J."/>
            <person name="Lee M.-K."/>
        </authorList>
    </citation>
    <scope>NUCLEOTIDE SEQUENCE [LARGE SCALE GENOMIC DNA]</scope>
    <source>
        <strain evidence="3 4">MKL-01</strain>
    </source>
</reference>